<dbReference type="RefSeq" id="XP_727833.2">
    <property type="nucleotide sequence ID" value="XM_722740.2"/>
</dbReference>
<reference evidence="3" key="2">
    <citation type="submission" date="2014-05" db="EMBL/GenBank/DDBJ databases">
        <authorList>
            <person name="Aslett A.Martin."/>
            <person name="De Silva Nishadi"/>
        </authorList>
    </citation>
    <scope>NUCLEOTIDE SEQUENCE</scope>
    <source>
        <strain evidence="3">YM</strain>
    </source>
</reference>
<evidence type="ECO:0000313" key="5">
    <source>
        <dbReference type="Proteomes" id="UP000072874"/>
    </source>
</evidence>
<dbReference type="EMBL" id="LM993668">
    <property type="protein sequence ID" value="VTZ81645.1"/>
    <property type="molecule type" value="Genomic_DNA"/>
</dbReference>
<feature type="region of interest" description="Disordered" evidence="1">
    <location>
        <begin position="244"/>
        <end position="299"/>
    </location>
</feature>
<dbReference type="VEuPathDB" id="PlasmoDB:PY17X_1433400"/>
<dbReference type="OrthoDB" id="392873at2759"/>
<dbReference type="Proteomes" id="UP000072874">
    <property type="component" value="Chromosome 14"/>
</dbReference>
<protein>
    <submittedName>
        <fullName evidence="3">Uncharacterized protein</fullName>
    </submittedName>
</protein>
<accession>A0A078K940</accession>
<evidence type="ECO:0000313" key="3">
    <source>
        <dbReference type="EMBL" id="CDU20682.1"/>
    </source>
</evidence>
<evidence type="ECO:0000313" key="6">
    <source>
        <dbReference type="Proteomes" id="UP000072904"/>
    </source>
</evidence>
<name>A0A078K940_PLAYE</name>
<feature type="compositionally biased region" description="Polar residues" evidence="1">
    <location>
        <begin position="350"/>
        <end position="361"/>
    </location>
</feature>
<dbReference type="AlphaFoldDB" id="A0A078K940"/>
<keyword evidence="2" id="KW-0812">Transmembrane</keyword>
<feature type="compositionally biased region" description="Low complexity" evidence="1">
    <location>
        <begin position="508"/>
        <end position="523"/>
    </location>
</feature>
<feature type="region of interest" description="Disordered" evidence="1">
    <location>
        <begin position="335"/>
        <end position="368"/>
    </location>
</feature>
<gene>
    <name evidence="4" type="ORF">PY17X_1433400</name>
    <name evidence="3" type="ORF">PYYM_1435100</name>
</gene>
<evidence type="ECO:0000313" key="4">
    <source>
        <dbReference type="EMBL" id="VTZ81645.1"/>
    </source>
</evidence>
<feature type="region of interest" description="Disordered" evidence="1">
    <location>
        <begin position="488"/>
        <end position="523"/>
    </location>
</feature>
<dbReference type="KEGG" id="pyo:PY17X_1433400"/>
<feature type="compositionally biased region" description="Low complexity" evidence="1">
    <location>
        <begin position="124"/>
        <end position="155"/>
    </location>
</feature>
<feature type="compositionally biased region" description="Low complexity" evidence="1">
    <location>
        <begin position="244"/>
        <end position="280"/>
    </location>
</feature>
<dbReference type="VEuPathDB" id="PlasmoDB:PY07048"/>
<feature type="region of interest" description="Disordered" evidence="1">
    <location>
        <begin position="1"/>
        <end position="23"/>
    </location>
</feature>
<reference evidence="4" key="4">
    <citation type="submission" date="2019-05" db="EMBL/GenBank/DDBJ databases">
        <authorList>
            <consortium name="Pathogen Informatics"/>
        </authorList>
    </citation>
    <scope>NUCLEOTIDE SEQUENCE</scope>
    <source>
        <strain evidence="4">17X</strain>
    </source>
</reference>
<feature type="region of interest" description="Disordered" evidence="1">
    <location>
        <begin position="111"/>
        <end position="155"/>
    </location>
</feature>
<keyword evidence="2" id="KW-1133">Transmembrane helix</keyword>
<keyword evidence="2" id="KW-0472">Membrane</keyword>
<sequence length="559" mass="65452">MESKNEKTKPIVSENTNSNDNLSKDEQTRIYKILLLTYTRRLSKCQDLIKNIYFENSIINNIKSGENDMMLNEHLLSQHNFIDTLIKTNEKNEFIKNLNLFEENFNKKENDITDENGEKENKDNINNNSNNANNSNNVSNNNTSHENTNDLNNNVNQNNITSQRIALNNYIMSLDERFHIFLLLKILFILFLFEARPRLYFIAIGLFILYTRGFFDALTNNFNFMSGNESIEQVLRRMRESRNLNNQENEQNNVNTQDSQNNENNQDSQNNENGDDTNNFNEDRIQEGSPNITSPNENDKEDNIFIEKFNNMTNNEGILDINNLHLLENMQTGNEHQNVHKTEATEDSANKPSNNRQNNEYTENKQKSFFSILRKKKIEENNQEIKNNSNNNSFILDENNENNSIIHNYNDNKGTESNTDINYNDIDDFQENNIKIPNSGLRKRRSTNNYGDNMDNEIHFHDNSTSFTNVTNGSFSEQINHEFEDLNKISDTNQQPVDPSLENDNRHMANNNERQNNNNGNITTRRGLTRFEKIIYQSVVMFFMTLLPWWVPDIAYLED</sequence>
<feature type="transmembrane region" description="Helical" evidence="2">
    <location>
        <begin position="199"/>
        <end position="215"/>
    </location>
</feature>
<organism evidence="3 6">
    <name type="scientific">Plasmodium yoelii</name>
    <dbReference type="NCBI Taxonomy" id="5861"/>
    <lineage>
        <taxon>Eukaryota</taxon>
        <taxon>Sar</taxon>
        <taxon>Alveolata</taxon>
        <taxon>Apicomplexa</taxon>
        <taxon>Aconoidasida</taxon>
        <taxon>Haemosporida</taxon>
        <taxon>Plasmodiidae</taxon>
        <taxon>Plasmodium</taxon>
        <taxon>Plasmodium (Vinckeia)</taxon>
    </lineage>
</organism>
<feature type="compositionally biased region" description="Basic and acidic residues" evidence="1">
    <location>
        <begin position="111"/>
        <end position="123"/>
    </location>
</feature>
<dbReference type="VEuPathDB" id="PlasmoDB:Py17XNL_001401174"/>
<dbReference type="EMBL" id="LK934642">
    <property type="protein sequence ID" value="CDU20682.1"/>
    <property type="molecule type" value="Genomic_DNA"/>
</dbReference>
<evidence type="ECO:0000256" key="1">
    <source>
        <dbReference type="SAM" id="MobiDB-lite"/>
    </source>
</evidence>
<feature type="transmembrane region" description="Helical" evidence="2">
    <location>
        <begin position="534"/>
        <end position="551"/>
    </location>
</feature>
<feature type="transmembrane region" description="Helical" evidence="2">
    <location>
        <begin position="177"/>
        <end position="193"/>
    </location>
</feature>
<reference evidence="4" key="3">
    <citation type="submission" date="2014-05" db="EMBL/GenBank/DDBJ databases">
        <authorList>
            <person name="Aslett M.A."/>
            <person name="De Silva N."/>
        </authorList>
    </citation>
    <scope>NUCLEOTIDE SEQUENCE</scope>
    <source>
        <strain evidence="4">17X</strain>
    </source>
</reference>
<dbReference type="Proteomes" id="UP000072904">
    <property type="component" value="Chromosome 14"/>
</dbReference>
<dbReference type="VEuPathDB" id="PlasmoDB:PYYM_1435100"/>
<proteinExistence type="predicted"/>
<dbReference type="OMA" id="DIMERFH"/>
<evidence type="ECO:0000256" key="2">
    <source>
        <dbReference type="SAM" id="Phobius"/>
    </source>
</evidence>
<reference evidence="5 6" key="1">
    <citation type="journal article" date="2014" name="BMC Biol.">
        <title>A comprehensive evaluation of rodent malaria parasite genomes and gene expression.</title>
        <authorList>
            <person name="Otto T.D."/>
            <person name="Bohme U."/>
            <person name="Jackson A.P."/>
            <person name="Hunt M."/>
            <person name="Franke-Fayard B."/>
            <person name="Hoeijmakers W.A."/>
            <person name="Religa A.A."/>
            <person name="Robertson L."/>
            <person name="Sanders M."/>
            <person name="Ogun S.A."/>
            <person name="Cunningham D."/>
            <person name="Erhart A."/>
            <person name="Billker O."/>
            <person name="Khan S.M."/>
            <person name="Stunnenberg H.G."/>
            <person name="Langhorne J."/>
            <person name="Holder A.A."/>
            <person name="Waters A.P."/>
            <person name="Newbold C.I."/>
            <person name="Pain A."/>
            <person name="Berriman M."/>
            <person name="Janse C.J."/>
        </authorList>
    </citation>
    <scope>NUCLEOTIDE SEQUENCE [LARGE SCALE GENOMIC DNA]</scope>
    <source>
        <strain evidence="4 5">17X</strain>
        <strain evidence="3 6">YM</strain>
    </source>
</reference>
<dbReference type="GeneID" id="3854279"/>